<dbReference type="EMBL" id="UYSL01020307">
    <property type="protein sequence ID" value="VDL73973.1"/>
    <property type="molecule type" value="Genomic_DNA"/>
</dbReference>
<dbReference type="OMA" id="ICEHLED"/>
<dbReference type="WBParaSite" id="NBR_0001038301-mRNA-1">
    <property type="protein sequence ID" value="NBR_0001038301-mRNA-1"/>
    <property type="gene ID" value="NBR_0001038301"/>
</dbReference>
<dbReference type="AlphaFoldDB" id="A0A0N4Y3I9"/>
<dbReference type="PANTHER" id="PTHR43861">
    <property type="entry name" value="TRANS-ACONITATE 2-METHYLTRANSFERASE-RELATED"/>
    <property type="match status" value="1"/>
</dbReference>
<keyword evidence="3" id="KW-1185">Reference proteome</keyword>
<evidence type="ECO:0000313" key="2">
    <source>
        <dbReference type="EMBL" id="VDL73973.1"/>
    </source>
</evidence>
<accession>A0A0N4Y3I9</accession>
<evidence type="ECO:0000259" key="1">
    <source>
        <dbReference type="Pfam" id="PF08241"/>
    </source>
</evidence>
<dbReference type="Proteomes" id="UP000271162">
    <property type="component" value="Unassembled WGS sequence"/>
</dbReference>
<sequence>MLAAEMAGCISKKLIDGGAAEVLGVDNSEEMVATAKKNFGDVKGLQFKHQSISAVHYNGAGDFDVAVAFFVLQFMKDEKELRSAIRNIFYSLKADGLLVAIVPNGVKDYNPTRTDGLKFGAAVNLKEDRQLHDGRRLDVEFLHPVISDEGLKLYGEEFFASYLNPPKDIVIRAHKIRNL</sequence>
<feature type="domain" description="Methyltransferase type 11" evidence="1">
    <location>
        <begin position="8"/>
        <end position="99"/>
    </location>
</feature>
<reference evidence="4" key="1">
    <citation type="submission" date="2017-02" db="UniProtKB">
        <authorList>
            <consortium name="WormBaseParasite"/>
        </authorList>
    </citation>
    <scope>IDENTIFICATION</scope>
</reference>
<dbReference type="Gene3D" id="3.40.50.150">
    <property type="entry name" value="Vaccinia Virus protein VP39"/>
    <property type="match status" value="1"/>
</dbReference>
<dbReference type="GO" id="GO:0008757">
    <property type="term" value="F:S-adenosylmethionine-dependent methyltransferase activity"/>
    <property type="evidence" value="ECO:0007669"/>
    <property type="project" value="InterPro"/>
</dbReference>
<dbReference type="InterPro" id="IPR029063">
    <property type="entry name" value="SAM-dependent_MTases_sf"/>
</dbReference>
<reference evidence="2 3" key="2">
    <citation type="submission" date="2018-11" db="EMBL/GenBank/DDBJ databases">
        <authorList>
            <consortium name="Pathogen Informatics"/>
        </authorList>
    </citation>
    <scope>NUCLEOTIDE SEQUENCE [LARGE SCALE GENOMIC DNA]</scope>
</reference>
<protein>
    <submittedName>
        <fullName evidence="4">Methyltransf_25 domain-containing protein</fullName>
    </submittedName>
</protein>
<dbReference type="InterPro" id="IPR013216">
    <property type="entry name" value="Methyltransf_11"/>
</dbReference>
<name>A0A0N4Y3I9_NIPBR</name>
<evidence type="ECO:0000313" key="4">
    <source>
        <dbReference type="WBParaSite" id="NBR_0001038301-mRNA-1"/>
    </source>
</evidence>
<organism evidence="4">
    <name type="scientific">Nippostrongylus brasiliensis</name>
    <name type="common">Rat hookworm</name>
    <dbReference type="NCBI Taxonomy" id="27835"/>
    <lineage>
        <taxon>Eukaryota</taxon>
        <taxon>Metazoa</taxon>
        <taxon>Ecdysozoa</taxon>
        <taxon>Nematoda</taxon>
        <taxon>Chromadorea</taxon>
        <taxon>Rhabditida</taxon>
        <taxon>Rhabditina</taxon>
        <taxon>Rhabditomorpha</taxon>
        <taxon>Strongyloidea</taxon>
        <taxon>Heligmosomidae</taxon>
        <taxon>Nippostrongylus</taxon>
    </lineage>
</organism>
<dbReference type="SUPFAM" id="SSF53335">
    <property type="entry name" value="S-adenosyl-L-methionine-dependent methyltransferases"/>
    <property type="match status" value="1"/>
</dbReference>
<dbReference type="Pfam" id="PF08241">
    <property type="entry name" value="Methyltransf_11"/>
    <property type="match status" value="1"/>
</dbReference>
<gene>
    <name evidence="2" type="ORF">NBR_LOCUS10384</name>
</gene>
<dbReference type="STRING" id="27835.A0A0N4Y3I9"/>
<dbReference type="CDD" id="cd02440">
    <property type="entry name" value="AdoMet_MTases"/>
    <property type="match status" value="1"/>
</dbReference>
<proteinExistence type="predicted"/>
<evidence type="ECO:0000313" key="3">
    <source>
        <dbReference type="Proteomes" id="UP000271162"/>
    </source>
</evidence>